<dbReference type="PROSITE" id="PS50937">
    <property type="entry name" value="HTH_MERR_2"/>
    <property type="match status" value="1"/>
</dbReference>
<proteinExistence type="predicted"/>
<dbReference type="InterPro" id="IPR047057">
    <property type="entry name" value="MerR_fam"/>
</dbReference>
<evidence type="ECO:0000313" key="7">
    <source>
        <dbReference type="Proteomes" id="UP000190080"/>
    </source>
</evidence>
<organism evidence="6 7">
    <name type="scientific">Clostridium oryzae</name>
    <dbReference type="NCBI Taxonomy" id="1450648"/>
    <lineage>
        <taxon>Bacteria</taxon>
        <taxon>Bacillati</taxon>
        <taxon>Bacillota</taxon>
        <taxon>Clostridia</taxon>
        <taxon>Eubacteriales</taxon>
        <taxon>Clostridiaceae</taxon>
        <taxon>Clostridium</taxon>
    </lineage>
</organism>
<dbReference type="Pfam" id="PF07739">
    <property type="entry name" value="TipAS"/>
    <property type="match status" value="1"/>
</dbReference>
<dbReference type="SMART" id="SM00422">
    <property type="entry name" value="HTH_MERR"/>
    <property type="match status" value="1"/>
</dbReference>
<gene>
    <name evidence="6" type="primary">mta_2</name>
    <name evidence="6" type="ORF">CLORY_42730</name>
</gene>
<dbReference type="InterPro" id="IPR000551">
    <property type="entry name" value="MerR-type_HTH_dom"/>
</dbReference>
<evidence type="ECO:0000259" key="5">
    <source>
        <dbReference type="PROSITE" id="PS50937"/>
    </source>
</evidence>
<evidence type="ECO:0000256" key="2">
    <source>
        <dbReference type="ARBA" id="ARBA00023125"/>
    </source>
</evidence>
<dbReference type="InterPro" id="IPR012925">
    <property type="entry name" value="TipAS_dom"/>
</dbReference>
<keyword evidence="2" id="KW-0238">DNA-binding</keyword>
<dbReference type="GO" id="GO:0003700">
    <property type="term" value="F:DNA-binding transcription factor activity"/>
    <property type="evidence" value="ECO:0007669"/>
    <property type="project" value="InterPro"/>
</dbReference>
<keyword evidence="7" id="KW-1185">Reference proteome</keyword>
<evidence type="ECO:0000256" key="4">
    <source>
        <dbReference type="ARBA" id="ARBA00023163"/>
    </source>
</evidence>
<dbReference type="Pfam" id="PF13411">
    <property type="entry name" value="MerR_1"/>
    <property type="match status" value="1"/>
</dbReference>
<dbReference type="PANTHER" id="PTHR30204">
    <property type="entry name" value="REDOX-CYCLING DRUG-SENSING TRANSCRIPTIONAL ACTIVATOR SOXR"/>
    <property type="match status" value="1"/>
</dbReference>
<dbReference type="Gene3D" id="1.10.490.50">
    <property type="entry name" value="Antibiotic binding domain of TipA-like multidrug resistance regulators"/>
    <property type="match status" value="1"/>
</dbReference>
<dbReference type="InterPro" id="IPR036244">
    <property type="entry name" value="TipA-like_antibiotic-bd"/>
</dbReference>
<dbReference type="Proteomes" id="UP000190080">
    <property type="component" value="Unassembled WGS sequence"/>
</dbReference>
<sequence length="245" mass="28664">MKINEVAKLTGVTVRTLHYYDEIGLLKPSQITETGYRLYDENALAVLQQILFFRELDFPLNKIKDIMTNPAFDKNEALKKQKELLLKKRKRIDKLINLVNNTLEGDINMSFKEFDITEFENAKNKYAEEVKERWGNTDAYAESEKKTSNYSKDQWHQINEGGKSILKAFADNMDKSPDSKEVQTLVKRWQDFITENFYTCTNEILQCLGLMYTEDERFKKNIDSHGEGTAEFISHAIKIYCQNKK</sequence>
<feature type="domain" description="HTH merR-type" evidence="5">
    <location>
        <begin position="1"/>
        <end position="69"/>
    </location>
</feature>
<evidence type="ECO:0000256" key="3">
    <source>
        <dbReference type="ARBA" id="ARBA00023159"/>
    </source>
</evidence>
<dbReference type="SUPFAM" id="SSF89082">
    <property type="entry name" value="Antibiotic binding domain of TipA-like multidrug resistance regulators"/>
    <property type="match status" value="1"/>
</dbReference>
<dbReference type="Gene3D" id="1.10.1660.10">
    <property type="match status" value="1"/>
</dbReference>
<dbReference type="InterPro" id="IPR009061">
    <property type="entry name" value="DNA-bd_dom_put_sf"/>
</dbReference>
<dbReference type="CDD" id="cd01106">
    <property type="entry name" value="HTH_TipAL-Mta"/>
    <property type="match status" value="1"/>
</dbReference>
<evidence type="ECO:0000256" key="1">
    <source>
        <dbReference type="ARBA" id="ARBA00023015"/>
    </source>
</evidence>
<accession>A0A1V4I9L0</accession>
<keyword evidence="3" id="KW-0010">Activator</keyword>
<dbReference type="GO" id="GO:0003677">
    <property type="term" value="F:DNA binding"/>
    <property type="evidence" value="ECO:0007669"/>
    <property type="project" value="UniProtKB-KW"/>
</dbReference>
<dbReference type="RefSeq" id="WP_079428329.1">
    <property type="nucleotide sequence ID" value="NZ_MZGV01000096.1"/>
</dbReference>
<dbReference type="STRING" id="1450648.CLORY_42730"/>
<dbReference type="SUPFAM" id="SSF46955">
    <property type="entry name" value="Putative DNA-binding domain"/>
    <property type="match status" value="1"/>
</dbReference>
<name>A0A1V4I9L0_9CLOT</name>
<comment type="caution">
    <text evidence="6">The sequence shown here is derived from an EMBL/GenBank/DDBJ whole genome shotgun (WGS) entry which is preliminary data.</text>
</comment>
<protein>
    <submittedName>
        <fullName evidence="6">HTH-type transcriptional activator mta</fullName>
    </submittedName>
</protein>
<dbReference type="AlphaFoldDB" id="A0A1V4I9L0"/>
<reference evidence="6 7" key="1">
    <citation type="submission" date="2017-03" db="EMBL/GenBank/DDBJ databases">
        <title>Genome sequence of Clostridium oryzae DSM 28571.</title>
        <authorList>
            <person name="Poehlein A."/>
            <person name="Daniel R."/>
        </authorList>
    </citation>
    <scope>NUCLEOTIDE SEQUENCE [LARGE SCALE GENOMIC DNA]</scope>
    <source>
        <strain evidence="6 7">DSM 28571</strain>
    </source>
</reference>
<dbReference type="PANTHER" id="PTHR30204:SF90">
    <property type="entry name" value="HTH-TYPE TRANSCRIPTIONAL ACTIVATOR MTA"/>
    <property type="match status" value="1"/>
</dbReference>
<dbReference type="OrthoDB" id="9814833at2"/>
<keyword evidence="1" id="KW-0805">Transcription regulation</keyword>
<dbReference type="EMBL" id="MZGV01000096">
    <property type="protein sequence ID" value="OPJ56560.1"/>
    <property type="molecule type" value="Genomic_DNA"/>
</dbReference>
<keyword evidence="4" id="KW-0804">Transcription</keyword>
<evidence type="ECO:0000313" key="6">
    <source>
        <dbReference type="EMBL" id="OPJ56560.1"/>
    </source>
</evidence>